<dbReference type="AlphaFoldDB" id="A0A091DUX0"/>
<dbReference type="EMBL" id="KN121896">
    <property type="protein sequence ID" value="KFO34887.1"/>
    <property type="molecule type" value="Genomic_DNA"/>
</dbReference>
<feature type="region of interest" description="Disordered" evidence="1">
    <location>
        <begin position="65"/>
        <end position="103"/>
    </location>
</feature>
<evidence type="ECO:0000256" key="1">
    <source>
        <dbReference type="SAM" id="MobiDB-lite"/>
    </source>
</evidence>
<proteinExistence type="predicted"/>
<organism evidence="2 3">
    <name type="scientific">Fukomys damarensis</name>
    <name type="common">Damaraland mole rat</name>
    <name type="synonym">Cryptomys damarensis</name>
    <dbReference type="NCBI Taxonomy" id="885580"/>
    <lineage>
        <taxon>Eukaryota</taxon>
        <taxon>Metazoa</taxon>
        <taxon>Chordata</taxon>
        <taxon>Craniata</taxon>
        <taxon>Vertebrata</taxon>
        <taxon>Euteleostomi</taxon>
        <taxon>Mammalia</taxon>
        <taxon>Eutheria</taxon>
        <taxon>Euarchontoglires</taxon>
        <taxon>Glires</taxon>
        <taxon>Rodentia</taxon>
        <taxon>Hystricomorpha</taxon>
        <taxon>Bathyergidae</taxon>
        <taxon>Fukomys</taxon>
    </lineage>
</organism>
<gene>
    <name evidence="2" type="ORF">H920_03589</name>
</gene>
<sequence>MARAAARAPRAPAALSSFGRRRKGPRATAVPPRGYSGAGWRRLIALTGARVPHLQPTLNVKVKPEEPTAWKGRISHRLASCGEGNRDEPASHRSLGKPKSEEL</sequence>
<name>A0A091DUX0_FUKDA</name>
<reference evidence="2 3" key="1">
    <citation type="submission" date="2013-11" db="EMBL/GenBank/DDBJ databases">
        <title>The Damaraland mole rat (Fukomys damarensis) genome and evolution of African mole rats.</title>
        <authorList>
            <person name="Gladyshev V.N."/>
            <person name="Fang X."/>
        </authorList>
    </citation>
    <scope>NUCLEOTIDE SEQUENCE [LARGE SCALE GENOMIC DNA]</scope>
    <source>
        <tissue evidence="2">Liver</tissue>
    </source>
</reference>
<dbReference type="Proteomes" id="UP000028990">
    <property type="component" value="Unassembled WGS sequence"/>
</dbReference>
<feature type="region of interest" description="Disordered" evidence="1">
    <location>
        <begin position="1"/>
        <end position="36"/>
    </location>
</feature>
<evidence type="ECO:0000313" key="3">
    <source>
        <dbReference type="Proteomes" id="UP000028990"/>
    </source>
</evidence>
<protein>
    <submittedName>
        <fullName evidence="2">Uncharacterized protein</fullName>
    </submittedName>
</protein>
<accession>A0A091DUX0</accession>
<evidence type="ECO:0000313" key="2">
    <source>
        <dbReference type="EMBL" id="KFO34887.1"/>
    </source>
</evidence>
<feature type="compositionally biased region" description="Low complexity" evidence="1">
    <location>
        <begin position="1"/>
        <end position="14"/>
    </location>
</feature>
<keyword evidence="3" id="KW-1185">Reference proteome</keyword>